<comment type="caution">
    <text evidence="3">The sequence shown here is derived from an EMBL/GenBank/DDBJ whole genome shotgun (WGS) entry which is preliminary data.</text>
</comment>
<organism evidence="3 4">
    <name type="scientific">Rhodocollybia butyracea</name>
    <dbReference type="NCBI Taxonomy" id="206335"/>
    <lineage>
        <taxon>Eukaryota</taxon>
        <taxon>Fungi</taxon>
        <taxon>Dikarya</taxon>
        <taxon>Basidiomycota</taxon>
        <taxon>Agaricomycotina</taxon>
        <taxon>Agaricomycetes</taxon>
        <taxon>Agaricomycetidae</taxon>
        <taxon>Agaricales</taxon>
        <taxon>Marasmiineae</taxon>
        <taxon>Omphalotaceae</taxon>
        <taxon>Rhodocollybia</taxon>
    </lineage>
</organism>
<accession>A0A9P5Q1C3</accession>
<feature type="compositionally biased region" description="Pro residues" evidence="1">
    <location>
        <begin position="199"/>
        <end position="210"/>
    </location>
</feature>
<name>A0A9P5Q1C3_9AGAR</name>
<feature type="compositionally biased region" description="Polar residues" evidence="1">
    <location>
        <begin position="217"/>
        <end position="230"/>
    </location>
</feature>
<dbReference type="OrthoDB" id="2980658at2759"/>
<dbReference type="EMBL" id="JADNRY010000017">
    <property type="protein sequence ID" value="KAF9073673.1"/>
    <property type="molecule type" value="Genomic_DNA"/>
</dbReference>
<keyword evidence="2" id="KW-0812">Transmembrane</keyword>
<evidence type="ECO:0000313" key="4">
    <source>
        <dbReference type="Proteomes" id="UP000772434"/>
    </source>
</evidence>
<keyword evidence="2" id="KW-0472">Membrane</keyword>
<evidence type="ECO:0000256" key="2">
    <source>
        <dbReference type="SAM" id="Phobius"/>
    </source>
</evidence>
<sequence>MTSVSSSSEGISISLAQEALRHHQALLEHLYLPPYSYPLFFRKQHLPLVPRLLLSLPSQNQVRSLLQRPYPQVLRLKSRLKPGTVAGLVIGGLFAGIVLGGCIMFFLHVVRRRMRRRMSAVRTQPEERLMHLERMRGQPAPPLRDAAAIQSLPPSKNIRVLNWLARTRSAARRPPSVSQHSLNTMSERSDERNRGVTVAPPPGLEAPISPPDDTSNHSHQVQHNPTLHTRSSSSGSAAPHPSNIGLSSLLR</sequence>
<reference evidence="3" key="1">
    <citation type="submission" date="2020-11" db="EMBL/GenBank/DDBJ databases">
        <authorList>
            <consortium name="DOE Joint Genome Institute"/>
            <person name="Ahrendt S."/>
            <person name="Riley R."/>
            <person name="Andreopoulos W."/>
            <person name="Labutti K."/>
            <person name="Pangilinan J."/>
            <person name="Ruiz-Duenas F.J."/>
            <person name="Barrasa J.M."/>
            <person name="Sanchez-Garcia M."/>
            <person name="Camarero S."/>
            <person name="Miyauchi S."/>
            <person name="Serrano A."/>
            <person name="Linde D."/>
            <person name="Babiker R."/>
            <person name="Drula E."/>
            <person name="Ayuso-Fernandez I."/>
            <person name="Pacheco R."/>
            <person name="Padilla G."/>
            <person name="Ferreira P."/>
            <person name="Barriuso J."/>
            <person name="Kellner H."/>
            <person name="Castanera R."/>
            <person name="Alfaro M."/>
            <person name="Ramirez L."/>
            <person name="Pisabarro A.G."/>
            <person name="Kuo A."/>
            <person name="Tritt A."/>
            <person name="Lipzen A."/>
            <person name="He G."/>
            <person name="Yan M."/>
            <person name="Ng V."/>
            <person name="Cullen D."/>
            <person name="Martin F."/>
            <person name="Rosso M.-N."/>
            <person name="Henrissat B."/>
            <person name="Hibbett D."/>
            <person name="Martinez A.T."/>
            <person name="Grigoriev I.V."/>
        </authorList>
    </citation>
    <scope>NUCLEOTIDE SEQUENCE</scope>
    <source>
        <strain evidence="3">AH 40177</strain>
    </source>
</reference>
<feature type="region of interest" description="Disordered" evidence="1">
    <location>
        <begin position="169"/>
        <end position="251"/>
    </location>
</feature>
<evidence type="ECO:0000313" key="3">
    <source>
        <dbReference type="EMBL" id="KAF9073673.1"/>
    </source>
</evidence>
<dbReference type="AlphaFoldDB" id="A0A9P5Q1C3"/>
<evidence type="ECO:0000256" key="1">
    <source>
        <dbReference type="SAM" id="MobiDB-lite"/>
    </source>
</evidence>
<feature type="compositionally biased region" description="Low complexity" evidence="1">
    <location>
        <begin position="231"/>
        <end position="242"/>
    </location>
</feature>
<feature type="compositionally biased region" description="Polar residues" evidence="1">
    <location>
        <begin position="177"/>
        <end position="186"/>
    </location>
</feature>
<gene>
    <name evidence="3" type="ORF">BDP27DRAFT_289187</name>
</gene>
<feature type="transmembrane region" description="Helical" evidence="2">
    <location>
        <begin position="85"/>
        <end position="110"/>
    </location>
</feature>
<keyword evidence="2" id="KW-1133">Transmembrane helix</keyword>
<dbReference type="Proteomes" id="UP000772434">
    <property type="component" value="Unassembled WGS sequence"/>
</dbReference>
<keyword evidence="4" id="KW-1185">Reference proteome</keyword>
<proteinExistence type="predicted"/>
<protein>
    <submittedName>
        <fullName evidence="3">Uncharacterized protein</fullName>
    </submittedName>
</protein>